<dbReference type="InterPro" id="IPR019936">
    <property type="entry name" value="NanM_proteobact"/>
</dbReference>
<protein>
    <submittedName>
        <fullName evidence="4">N-acetylneuraminate epimerase</fullName>
        <ecNumber evidence="4">5.1.3.24</ecNumber>
    </submittedName>
</protein>
<keyword evidence="2" id="KW-0677">Repeat</keyword>
<organism evidence="4 5">
    <name type="scientific">Suttonella ornithocola</name>
    <dbReference type="NCBI Taxonomy" id="279832"/>
    <lineage>
        <taxon>Bacteria</taxon>
        <taxon>Pseudomonadati</taxon>
        <taxon>Pseudomonadota</taxon>
        <taxon>Gammaproteobacteria</taxon>
        <taxon>Cardiobacteriales</taxon>
        <taxon>Cardiobacteriaceae</taxon>
        <taxon>Suttonella</taxon>
    </lineage>
</organism>
<evidence type="ECO:0000313" key="5">
    <source>
        <dbReference type="Proteomes" id="UP000254601"/>
    </source>
</evidence>
<gene>
    <name evidence="4" type="primary">nanM_1</name>
    <name evidence="4" type="ORF">NCTC13337_01103</name>
</gene>
<dbReference type="Proteomes" id="UP000254601">
    <property type="component" value="Unassembled WGS sequence"/>
</dbReference>
<dbReference type="Gene3D" id="2.120.10.80">
    <property type="entry name" value="Kelch-type beta propeller"/>
    <property type="match status" value="2"/>
</dbReference>
<sequence length="299" mass="32177">MKKTFLATLVVTAMTANANTYPDLPKGFKDGGGALIGDVVYVGLGSLGEDFYALNLAQDKADWEKLPSFPGGERSQPVIAADNGQLYVFGGLQKNEKGELQLVNDAYVYQPAEKTWKKLLTRSPLGLVGTVAATKGDKIYFIGGSNLSIFNGYFQDYTAAGKDEAKQKSVMTAYFNQRPQDYFFNTQLFSYEPSQNRWYNEGALPFSGRAGAAVAAEGDTLIVANGEVKPGLRTAEAARATFTDKGISWQALPNLPNSATDVPQEGLAGAYSGFSNDYYLIAGGANFPGARQQFESGQL</sequence>
<reference evidence="4 5" key="1">
    <citation type="submission" date="2018-06" db="EMBL/GenBank/DDBJ databases">
        <authorList>
            <consortium name="Pathogen Informatics"/>
            <person name="Doyle S."/>
        </authorList>
    </citation>
    <scope>NUCLEOTIDE SEQUENCE [LARGE SCALE GENOMIC DNA]</scope>
    <source>
        <strain evidence="4 5">NCTC13337</strain>
    </source>
</reference>
<feature type="signal peptide" evidence="3">
    <location>
        <begin position="1"/>
        <end position="18"/>
    </location>
</feature>
<dbReference type="InterPro" id="IPR015915">
    <property type="entry name" value="Kelch-typ_b-propeller"/>
</dbReference>
<keyword evidence="3" id="KW-0732">Signal</keyword>
<dbReference type="EMBL" id="UHIC01000001">
    <property type="protein sequence ID" value="SUO95102.1"/>
    <property type="molecule type" value="Genomic_DNA"/>
</dbReference>
<dbReference type="EC" id="5.1.3.24" evidence="4"/>
<evidence type="ECO:0000256" key="3">
    <source>
        <dbReference type="SAM" id="SignalP"/>
    </source>
</evidence>
<keyword evidence="5" id="KW-1185">Reference proteome</keyword>
<keyword evidence="4" id="KW-0413">Isomerase</keyword>
<dbReference type="InterPro" id="IPR056734">
    <property type="entry name" value="NANM"/>
</dbReference>
<dbReference type="NCBIfam" id="TIGR03547">
    <property type="entry name" value="muta_rot_YjhT"/>
    <property type="match status" value="1"/>
</dbReference>
<name>A0A380MS15_9GAMM</name>
<dbReference type="PANTHER" id="PTHR45632">
    <property type="entry name" value="LD33804P"/>
    <property type="match status" value="1"/>
</dbReference>
<evidence type="ECO:0000313" key="4">
    <source>
        <dbReference type="EMBL" id="SUO95102.1"/>
    </source>
</evidence>
<proteinExistence type="predicted"/>
<dbReference type="GO" id="GO:0016853">
    <property type="term" value="F:isomerase activity"/>
    <property type="evidence" value="ECO:0007669"/>
    <property type="project" value="UniProtKB-KW"/>
</dbReference>
<dbReference type="SUPFAM" id="SSF117281">
    <property type="entry name" value="Kelch motif"/>
    <property type="match status" value="1"/>
</dbReference>
<evidence type="ECO:0000256" key="1">
    <source>
        <dbReference type="ARBA" id="ARBA00022441"/>
    </source>
</evidence>
<dbReference type="OrthoDB" id="198899at2"/>
<dbReference type="PANTHER" id="PTHR45632:SF24">
    <property type="entry name" value="GALACTOSE OXIDASE"/>
    <property type="match status" value="1"/>
</dbReference>
<feature type="chain" id="PRO_5016806047" evidence="3">
    <location>
        <begin position="19"/>
        <end position="299"/>
    </location>
</feature>
<dbReference type="Pfam" id="PF24996">
    <property type="entry name" value="NANM"/>
    <property type="match status" value="1"/>
</dbReference>
<keyword evidence="1" id="KW-0880">Kelch repeat</keyword>
<evidence type="ECO:0000256" key="2">
    <source>
        <dbReference type="ARBA" id="ARBA00022737"/>
    </source>
</evidence>
<dbReference type="AlphaFoldDB" id="A0A380MS15"/>
<accession>A0A380MS15</accession>